<evidence type="ECO:0000313" key="2">
    <source>
        <dbReference type="Proteomes" id="UP000093000"/>
    </source>
</evidence>
<dbReference type="Proteomes" id="UP000093000">
    <property type="component" value="Unassembled WGS sequence"/>
</dbReference>
<comment type="caution">
    <text evidence="1">The sequence shown here is derived from an EMBL/GenBank/DDBJ whole genome shotgun (WGS) entry which is preliminary data.</text>
</comment>
<gene>
    <name evidence="1" type="ORF">A0J61_09878</name>
</gene>
<proteinExistence type="predicted"/>
<protein>
    <submittedName>
        <fullName evidence="1">Uncharacterized protein</fullName>
    </submittedName>
</protein>
<sequence>MQVDENPSAAEPAAASAESRLDFVEVARRELDELTIEKRYELFRALTAIVTDGMSIPAEALARQIRRIINALPIVRGILAPAQHARRRLTLLSLTAEQRKRVLNHTFTLGDQTLVFRDLHDSQRILEVR</sequence>
<dbReference type="InParanoid" id="A0A1C7MZ87"/>
<name>A0A1C7MZ87_9FUNG</name>
<reference evidence="1 2" key="1">
    <citation type="submission" date="2016-03" db="EMBL/GenBank/DDBJ databases">
        <title>Choanephora cucurbitarum.</title>
        <authorList>
            <person name="Min B."/>
            <person name="Park H."/>
            <person name="Park J.-H."/>
            <person name="Shin H.-D."/>
            <person name="Choi I.-G."/>
        </authorList>
    </citation>
    <scope>NUCLEOTIDE SEQUENCE [LARGE SCALE GENOMIC DNA]</scope>
    <source>
        <strain evidence="1 2">KUS-F28377</strain>
    </source>
</reference>
<accession>A0A1C7MZ87</accession>
<dbReference type="AlphaFoldDB" id="A0A1C7MZ87"/>
<organism evidence="1 2">
    <name type="scientific">Choanephora cucurbitarum</name>
    <dbReference type="NCBI Taxonomy" id="101091"/>
    <lineage>
        <taxon>Eukaryota</taxon>
        <taxon>Fungi</taxon>
        <taxon>Fungi incertae sedis</taxon>
        <taxon>Mucoromycota</taxon>
        <taxon>Mucoromycotina</taxon>
        <taxon>Mucoromycetes</taxon>
        <taxon>Mucorales</taxon>
        <taxon>Mucorineae</taxon>
        <taxon>Choanephoraceae</taxon>
        <taxon>Choanephoroideae</taxon>
        <taxon>Choanephora</taxon>
    </lineage>
</organism>
<keyword evidence="2" id="KW-1185">Reference proteome</keyword>
<evidence type="ECO:0000313" key="1">
    <source>
        <dbReference type="EMBL" id="OBZ82068.1"/>
    </source>
</evidence>
<dbReference type="EMBL" id="LUGH01000962">
    <property type="protein sequence ID" value="OBZ82068.1"/>
    <property type="molecule type" value="Genomic_DNA"/>
</dbReference>